<comment type="caution">
    <text evidence="1">The sequence shown here is derived from an EMBL/GenBank/DDBJ whole genome shotgun (WGS) entry which is preliminary data.</text>
</comment>
<dbReference type="EMBL" id="JANBUP010000356">
    <property type="protein sequence ID" value="KAJ2811808.1"/>
    <property type="molecule type" value="Genomic_DNA"/>
</dbReference>
<sequence length="431" mass="48477">MLKKDSTPSLVDTKQFQPPWLLHTAASRSGILSLSKLWPWGAVDTRSHNTQEQELLAQGGITVVGSSITPSPETSTHSPVVAEIMDVDIDSHGNYIHTLAIRNGGKSGKSVTAETQTPRHNLVMTHGYFTGVGFFYRNYYDLSQVDGWDIYAIDWLGMGRSSRPTYKGCRSEGEDKRVAHAEEFFIESLEEWRKRMGIEKMTLCGHSFGGYMNSVYALKYPQHVEKLVLVSPIGVPEAPPDLEERMRNGYTPNNNDKPKDGEPPAADPGKPSMQRVLLFRTAMNLWDRNYTPQWVVRTSGPFSRRLIDWYIGRFSLLTDEQRRGMAAYSHQIAMLPESSASALGDILRPGAFARRPLVGRLSAVSVPTTFMYGSHDWVEHTGGLEIIRRIAGRVKTNLYRVPNAGHNMHIDNPKDFNRFLVNEMKGVRTQP</sequence>
<reference evidence="1" key="1">
    <citation type="submission" date="2022-07" db="EMBL/GenBank/DDBJ databases">
        <title>Phylogenomic reconstructions and comparative analyses of Kickxellomycotina fungi.</title>
        <authorList>
            <person name="Reynolds N.K."/>
            <person name="Stajich J.E."/>
            <person name="Barry K."/>
            <person name="Grigoriev I.V."/>
            <person name="Crous P."/>
            <person name="Smith M.E."/>
        </authorList>
    </citation>
    <scope>NUCLEOTIDE SEQUENCE</scope>
    <source>
        <strain evidence="1">CBS 102833</strain>
    </source>
</reference>
<proteinExistence type="predicted"/>
<dbReference type="Proteomes" id="UP001140096">
    <property type="component" value="Unassembled WGS sequence"/>
</dbReference>
<evidence type="ECO:0000313" key="1">
    <source>
        <dbReference type="EMBL" id="KAJ2811808.1"/>
    </source>
</evidence>
<keyword evidence="2" id="KW-1185">Reference proteome</keyword>
<gene>
    <name evidence="1" type="ORF">H4S07_001823</name>
</gene>
<accession>A0ACC1LNE1</accession>
<evidence type="ECO:0000313" key="2">
    <source>
        <dbReference type="Proteomes" id="UP001140096"/>
    </source>
</evidence>
<name>A0ACC1LNE1_9FUNG</name>
<protein>
    <submittedName>
        <fullName evidence="1">Uncharacterized protein</fullName>
    </submittedName>
</protein>
<organism evidence="1 2">
    <name type="scientific">Coemansia furcata</name>
    <dbReference type="NCBI Taxonomy" id="417177"/>
    <lineage>
        <taxon>Eukaryota</taxon>
        <taxon>Fungi</taxon>
        <taxon>Fungi incertae sedis</taxon>
        <taxon>Zoopagomycota</taxon>
        <taxon>Kickxellomycotina</taxon>
        <taxon>Kickxellomycetes</taxon>
        <taxon>Kickxellales</taxon>
        <taxon>Kickxellaceae</taxon>
        <taxon>Coemansia</taxon>
    </lineage>
</organism>